<evidence type="ECO:0000313" key="4">
    <source>
        <dbReference type="Proteomes" id="UP000663882"/>
    </source>
</evidence>
<sequence length="134" mass="15882">MSAKITQRRRQLDNKRSSSINNENTNGNLNVVAAAAAARRRNQHRHFPLTNRSRFEYLFKNIMKKKFPITIPSYLITIIIGILIIFFSYRIIITIIHYRNQYEYTNIPVKLPKLININDTTPKLSPQRFWGTYR</sequence>
<feature type="transmembrane region" description="Helical" evidence="2">
    <location>
        <begin position="73"/>
        <end position="98"/>
    </location>
</feature>
<dbReference type="EMBL" id="CAJNOO010000375">
    <property type="protein sequence ID" value="CAF0924382.1"/>
    <property type="molecule type" value="Genomic_DNA"/>
</dbReference>
<evidence type="ECO:0000256" key="2">
    <source>
        <dbReference type="SAM" id="Phobius"/>
    </source>
</evidence>
<keyword evidence="2" id="KW-0812">Transmembrane</keyword>
<evidence type="ECO:0000313" key="3">
    <source>
        <dbReference type="EMBL" id="CAF0924382.1"/>
    </source>
</evidence>
<keyword evidence="2" id="KW-1133">Transmembrane helix</keyword>
<feature type="region of interest" description="Disordered" evidence="1">
    <location>
        <begin position="1"/>
        <end position="26"/>
    </location>
</feature>
<reference evidence="3" key="1">
    <citation type="submission" date="2021-02" db="EMBL/GenBank/DDBJ databases">
        <authorList>
            <person name="Nowell W R."/>
        </authorList>
    </citation>
    <scope>NUCLEOTIDE SEQUENCE</scope>
</reference>
<dbReference type="Proteomes" id="UP000663882">
    <property type="component" value="Unassembled WGS sequence"/>
</dbReference>
<evidence type="ECO:0000256" key="1">
    <source>
        <dbReference type="SAM" id="MobiDB-lite"/>
    </source>
</evidence>
<proteinExistence type="predicted"/>
<keyword evidence="2" id="KW-0472">Membrane</keyword>
<dbReference type="AlphaFoldDB" id="A0A814BAR7"/>
<name>A0A814BAR7_9BILA</name>
<dbReference type="OrthoDB" id="10393235at2759"/>
<accession>A0A814BAR7</accession>
<comment type="caution">
    <text evidence="3">The sequence shown here is derived from an EMBL/GenBank/DDBJ whole genome shotgun (WGS) entry which is preliminary data.</text>
</comment>
<gene>
    <name evidence="3" type="ORF">RFH988_LOCUS10177</name>
</gene>
<organism evidence="3 4">
    <name type="scientific">Rotaria sordida</name>
    <dbReference type="NCBI Taxonomy" id="392033"/>
    <lineage>
        <taxon>Eukaryota</taxon>
        <taxon>Metazoa</taxon>
        <taxon>Spiralia</taxon>
        <taxon>Gnathifera</taxon>
        <taxon>Rotifera</taxon>
        <taxon>Eurotatoria</taxon>
        <taxon>Bdelloidea</taxon>
        <taxon>Philodinida</taxon>
        <taxon>Philodinidae</taxon>
        <taxon>Rotaria</taxon>
    </lineage>
</organism>
<protein>
    <submittedName>
        <fullName evidence="3">Uncharacterized protein</fullName>
    </submittedName>
</protein>